<accession>A0ABT5NTK1</accession>
<organism evidence="2 3">
    <name type="scientific">Pseudomonas fontis</name>
    <dbReference type="NCBI Taxonomy" id="2942633"/>
    <lineage>
        <taxon>Bacteria</taxon>
        <taxon>Pseudomonadati</taxon>
        <taxon>Pseudomonadota</taxon>
        <taxon>Gammaproteobacteria</taxon>
        <taxon>Pseudomonadales</taxon>
        <taxon>Pseudomonadaceae</taxon>
        <taxon>Pseudomonas</taxon>
    </lineage>
</organism>
<protein>
    <recommendedName>
        <fullName evidence="4">Ig-like domain-containing protein</fullName>
    </recommendedName>
</protein>
<dbReference type="Proteomes" id="UP001148203">
    <property type="component" value="Unassembled WGS sequence"/>
</dbReference>
<sequence>MSELPQAPYIPLLRRDTLDPEDMGPDAPLMTYANYAGMAFGDVLYQSWWGLTEDGTPKDIPGNNPIDVNPALVQPQGYPMPVASDFVKQQINGRVFYSYFLLRNAGSSKEESKRIYFGIGPVGRILAPLIKEAHGQQLSHTPPIDVGNDLTIAVVPYGVMSRGDVVKLIWKGLNEKGGSVSGPSLPPKTLDDSDTDPTNNPGHVLRWAVSKNSLLPIRQGLLTLQYEITYADSRQAPTLSAQRTFLIKAPTEPTLIEPSVKGLVGTEINPAQFPDGLRVQVPFDDDMQVDDEVDVYGTRLAPGNAIGKNVVEHLRLDLTHISSKKIELPVAYSWLKDNQGGRVAVRYQYARANTSRASAALALSIVEPLVLPPPTVDATVLANQRTELDPVRAIDGAFIRMPDGATIPAGAKVIAYWHGNGQGGSYQVDVPSQPEPMKFKVPGSVLPANFGKTVAVTYSVNGQAADESLALFVRPLATANHPRIECNKAGTGSPAYLKRADVAAGGVMLTIGKWLFMATTQNVRLTLRAVGVERDIIASRSVQPGELTTGVKGALSLSDLLGIKDNSPFTLTASVSFNGVDEFYEFKAPLSLKLVQ</sequence>
<comment type="caution">
    <text evidence="2">The sequence shown here is derived from an EMBL/GenBank/DDBJ whole genome shotgun (WGS) entry which is preliminary data.</text>
</comment>
<evidence type="ECO:0008006" key="4">
    <source>
        <dbReference type="Google" id="ProtNLM"/>
    </source>
</evidence>
<feature type="region of interest" description="Disordered" evidence="1">
    <location>
        <begin position="178"/>
        <end position="199"/>
    </location>
</feature>
<evidence type="ECO:0000313" key="2">
    <source>
        <dbReference type="EMBL" id="MDD0991499.1"/>
    </source>
</evidence>
<evidence type="ECO:0000256" key="1">
    <source>
        <dbReference type="SAM" id="MobiDB-lite"/>
    </source>
</evidence>
<proteinExistence type="predicted"/>
<dbReference type="RefSeq" id="WP_273910722.1">
    <property type="nucleotide sequence ID" value="NZ_JAMDGX010000033.1"/>
</dbReference>
<name>A0ABT5NTK1_9PSED</name>
<gene>
    <name evidence="2" type="ORF">M5G11_13215</name>
</gene>
<reference evidence="2 3" key="1">
    <citation type="submission" date="2022-05" db="EMBL/GenBank/DDBJ databases">
        <title>Novel Pseudomonas spp. Isolated from a Rainbow Trout Aquaculture Facility.</title>
        <authorList>
            <person name="Testerman T."/>
            <person name="Graf J."/>
        </authorList>
    </citation>
    <scope>NUCLEOTIDE SEQUENCE [LARGE SCALE GENOMIC DNA]</scope>
    <source>
        <strain evidence="2 3">ID681</strain>
    </source>
</reference>
<dbReference type="EMBL" id="JAMDGY010000029">
    <property type="protein sequence ID" value="MDD0991499.1"/>
    <property type="molecule type" value="Genomic_DNA"/>
</dbReference>
<keyword evidence="3" id="KW-1185">Reference proteome</keyword>
<evidence type="ECO:0000313" key="3">
    <source>
        <dbReference type="Proteomes" id="UP001148203"/>
    </source>
</evidence>